<accession>A0A7K7T681</accession>
<dbReference type="Proteomes" id="UP000589485">
    <property type="component" value="Unassembled WGS sequence"/>
</dbReference>
<dbReference type="OrthoDB" id="5586401at2759"/>
<dbReference type="PANTHER" id="PTHR13639">
    <property type="entry name" value="CYTOCHROME C OXIDASE ASSEMBLY FACTOR 4 HOMOLOG, MITOCHONDRIAL"/>
    <property type="match status" value="1"/>
</dbReference>
<feature type="non-terminal residue" evidence="2">
    <location>
        <position position="1"/>
    </location>
</feature>
<dbReference type="GO" id="GO:0033617">
    <property type="term" value="P:mitochondrial respiratory chain complex IV assembly"/>
    <property type="evidence" value="ECO:0007669"/>
    <property type="project" value="InterPro"/>
</dbReference>
<reference evidence="2 3" key="1">
    <citation type="submission" date="2019-09" db="EMBL/GenBank/DDBJ databases">
        <title>Bird 10,000 Genomes (B10K) Project - Family phase.</title>
        <authorList>
            <person name="Zhang G."/>
        </authorList>
    </citation>
    <scope>NUCLEOTIDE SEQUENCE [LARGE SCALE GENOMIC DNA]</scope>
    <source>
        <strain evidence="2">B10K-DU-030-41</strain>
        <tissue evidence="2">Muscle</tissue>
    </source>
</reference>
<feature type="region of interest" description="Disordered" evidence="1">
    <location>
        <begin position="1"/>
        <end position="31"/>
    </location>
</feature>
<dbReference type="AlphaFoldDB" id="A0A7K7T681"/>
<protein>
    <submittedName>
        <fullName evidence="2">COA4 factor</fullName>
    </submittedName>
</protein>
<name>A0A7K7T681_9TYRA</name>
<dbReference type="EMBL" id="VZSY01000713">
    <property type="protein sequence ID" value="NXA12350.1"/>
    <property type="molecule type" value="Genomic_DNA"/>
</dbReference>
<dbReference type="PANTHER" id="PTHR13639:SF2">
    <property type="entry name" value="CYTOCHROME C OXIDASE ASSEMBLY FACTOR 4 HOMOLOG, MITOCHONDRIAL"/>
    <property type="match status" value="1"/>
</dbReference>
<dbReference type="InterPro" id="IPR039870">
    <property type="entry name" value="Coa4-like"/>
</dbReference>
<gene>
    <name evidence="2" type="primary">Coa4</name>
    <name evidence="2" type="ORF">SAPAEN_R02395</name>
</gene>
<evidence type="ECO:0000313" key="3">
    <source>
        <dbReference type="Proteomes" id="UP000589485"/>
    </source>
</evidence>
<keyword evidence="3" id="KW-1185">Reference proteome</keyword>
<proteinExistence type="predicted"/>
<comment type="caution">
    <text evidence="2">The sequence shown here is derived from an EMBL/GenBank/DDBJ whole genome shotgun (WGS) entry which is preliminary data.</text>
</comment>
<evidence type="ECO:0000313" key="2">
    <source>
        <dbReference type="EMBL" id="NXA12350.1"/>
    </source>
</evidence>
<feature type="non-terminal residue" evidence="2">
    <location>
        <position position="77"/>
    </location>
</feature>
<evidence type="ECO:0000256" key="1">
    <source>
        <dbReference type="SAM" id="MobiDB-lite"/>
    </source>
</evidence>
<organism evidence="2 3">
    <name type="scientific">Sapayoa aenigma</name>
    <name type="common">broad-billed sapayoa</name>
    <dbReference type="NCBI Taxonomy" id="239371"/>
    <lineage>
        <taxon>Eukaryota</taxon>
        <taxon>Metazoa</taxon>
        <taxon>Chordata</taxon>
        <taxon>Craniata</taxon>
        <taxon>Vertebrata</taxon>
        <taxon>Euteleostomi</taxon>
        <taxon>Archelosauria</taxon>
        <taxon>Archosauria</taxon>
        <taxon>Dinosauria</taxon>
        <taxon>Saurischia</taxon>
        <taxon>Theropoda</taxon>
        <taxon>Coelurosauria</taxon>
        <taxon>Aves</taxon>
        <taxon>Neognathae</taxon>
        <taxon>Neoaves</taxon>
        <taxon>Telluraves</taxon>
        <taxon>Australaves</taxon>
        <taxon>Passeriformes</taxon>
        <taxon>Tyrannidae</taxon>
        <taxon>Sapayoa</taxon>
    </lineage>
</organism>
<feature type="compositionally biased region" description="Acidic residues" evidence="1">
    <location>
        <begin position="20"/>
        <end position="29"/>
    </location>
</feature>
<dbReference type="GO" id="GO:0005758">
    <property type="term" value="C:mitochondrial intermembrane space"/>
    <property type="evidence" value="ECO:0007669"/>
    <property type="project" value="InterPro"/>
</dbReference>
<sequence>MAKPGHSWSRAPPPPPGEKAEDEEGEDPLDSMIARTGCLEQHRELQECMAEQRDWRHCQAQLRAFGACMERRERREH</sequence>